<comment type="similarity">
    <text evidence="1">Belongs to the IST1 family.</text>
</comment>
<protein>
    <submittedName>
        <fullName evidence="2">Uncharacterized protein</fullName>
    </submittedName>
</protein>
<sequence length="211" mass="23624">MGKLKAAYLIPVTENALIGIDACLYQKTREMVGNADKLASLLQNGQFEQATALGEHMMKDDWKVDCLELLKTMTLSIQNNAALLENTKKLSDLPDVEQDAVKGLIYAESRMGVKELAEVVRVLKSKYGSKLITIIKENRLGSVNPILVSKLGDSKPDAPMISSYLEEIANAYNVNWQPDASINEKLHQQTLQAAHHNVKRMQERYDKLQKL</sequence>
<reference evidence="2" key="1">
    <citation type="submission" date="2021-01" db="EMBL/GenBank/DDBJ databases">
        <authorList>
            <person name="Corre E."/>
            <person name="Pelletier E."/>
            <person name="Niang G."/>
            <person name="Scheremetjew M."/>
            <person name="Finn R."/>
            <person name="Kale V."/>
            <person name="Holt S."/>
            <person name="Cochrane G."/>
            <person name="Meng A."/>
            <person name="Brown T."/>
            <person name="Cohen L."/>
        </authorList>
    </citation>
    <scope>NUCLEOTIDE SEQUENCE</scope>
    <source>
        <strain evidence="2">GSBS06</strain>
    </source>
</reference>
<dbReference type="Pfam" id="PF03398">
    <property type="entry name" value="Ist1"/>
    <property type="match status" value="1"/>
</dbReference>
<evidence type="ECO:0000256" key="1">
    <source>
        <dbReference type="ARBA" id="ARBA00005536"/>
    </source>
</evidence>
<evidence type="ECO:0000313" key="2">
    <source>
        <dbReference type="EMBL" id="CAE0443671.1"/>
    </source>
</evidence>
<name>A0A7S3PLV9_9STRA</name>
<dbReference type="Gene3D" id="1.20.1260.60">
    <property type="entry name" value="Vacuolar protein sorting-associated protein Ist1"/>
    <property type="match status" value="1"/>
</dbReference>
<dbReference type="GO" id="GO:0015031">
    <property type="term" value="P:protein transport"/>
    <property type="evidence" value="ECO:0007669"/>
    <property type="project" value="InterPro"/>
</dbReference>
<proteinExistence type="inferred from homology"/>
<dbReference type="InterPro" id="IPR005061">
    <property type="entry name" value="Ist1"/>
</dbReference>
<dbReference type="PANTHER" id="PTHR12161:SF5">
    <property type="entry name" value="IST1 HOMOLOG"/>
    <property type="match status" value="1"/>
</dbReference>
<dbReference type="AlphaFoldDB" id="A0A7S3PLV9"/>
<gene>
    <name evidence="2" type="ORF">ASTO00021_LOCUS13731</name>
</gene>
<organism evidence="2">
    <name type="scientific">Aplanochytrium stocchinoi</name>
    <dbReference type="NCBI Taxonomy" id="215587"/>
    <lineage>
        <taxon>Eukaryota</taxon>
        <taxon>Sar</taxon>
        <taxon>Stramenopiles</taxon>
        <taxon>Bigyra</taxon>
        <taxon>Labyrinthulomycetes</taxon>
        <taxon>Thraustochytrida</taxon>
        <taxon>Thraustochytriidae</taxon>
        <taxon>Aplanochytrium</taxon>
    </lineage>
</organism>
<dbReference type="InterPro" id="IPR042277">
    <property type="entry name" value="IST1-like"/>
</dbReference>
<accession>A0A7S3PLV9</accession>
<dbReference type="EMBL" id="HBIN01017987">
    <property type="protein sequence ID" value="CAE0443671.1"/>
    <property type="molecule type" value="Transcribed_RNA"/>
</dbReference>
<dbReference type="PANTHER" id="PTHR12161">
    <property type="entry name" value="IST1 FAMILY MEMBER"/>
    <property type="match status" value="1"/>
</dbReference>